<dbReference type="EMBL" id="DYWV01000305">
    <property type="protein sequence ID" value="HJF41027.1"/>
    <property type="molecule type" value="Genomic_DNA"/>
</dbReference>
<comment type="caution">
    <text evidence="1">The sequence shown here is derived from an EMBL/GenBank/DDBJ whole genome shotgun (WGS) entry which is preliminary data.</text>
</comment>
<protein>
    <submittedName>
        <fullName evidence="1">Uncharacterized protein</fullName>
    </submittedName>
</protein>
<proteinExistence type="predicted"/>
<dbReference type="Proteomes" id="UP000749320">
    <property type="component" value="Unassembled WGS sequence"/>
</dbReference>
<evidence type="ECO:0000313" key="1">
    <source>
        <dbReference type="EMBL" id="HJF41027.1"/>
    </source>
</evidence>
<evidence type="ECO:0000313" key="2">
    <source>
        <dbReference type="Proteomes" id="UP000749320"/>
    </source>
</evidence>
<organism evidence="1 2">
    <name type="scientific">Thomasclavelia spiroformis</name>
    <dbReference type="NCBI Taxonomy" id="29348"/>
    <lineage>
        <taxon>Bacteria</taxon>
        <taxon>Bacillati</taxon>
        <taxon>Bacillota</taxon>
        <taxon>Erysipelotrichia</taxon>
        <taxon>Erysipelotrichales</taxon>
        <taxon>Coprobacillaceae</taxon>
        <taxon>Thomasclavelia</taxon>
    </lineage>
</organism>
<reference evidence="1" key="1">
    <citation type="journal article" date="2021" name="PeerJ">
        <title>Extensive microbial diversity within the chicken gut microbiome revealed by metagenomics and culture.</title>
        <authorList>
            <person name="Gilroy R."/>
            <person name="Ravi A."/>
            <person name="Getino M."/>
            <person name="Pursley I."/>
            <person name="Horton D.L."/>
            <person name="Alikhan N.F."/>
            <person name="Baker D."/>
            <person name="Gharbi K."/>
            <person name="Hall N."/>
            <person name="Watson M."/>
            <person name="Adriaenssens E.M."/>
            <person name="Foster-Nyarko E."/>
            <person name="Jarju S."/>
            <person name="Secka A."/>
            <person name="Antonio M."/>
            <person name="Oren A."/>
            <person name="Chaudhuri R.R."/>
            <person name="La Ragione R."/>
            <person name="Hildebrand F."/>
            <person name="Pallen M.J."/>
        </authorList>
    </citation>
    <scope>NUCLEOTIDE SEQUENCE</scope>
    <source>
        <strain evidence="1">CHK193-16274</strain>
    </source>
</reference>
<reference evidence="1" key="2">
    <citation type="submission" date="2021-09" db="EMBL/GenBank/DDBJ databases">
        <authorList>
            <person name="Gilroy R."/>
        </authorList>
    </citation>
    <scope>NUCLEOTIDE SEQUENCE</scope>
    <source>
        <strain evidence="1">CHK193-16274</strain>
    </source>
</reference>
<dbReference type="AlphaFoldDB" id="A0A921GCM6"/>
<name>A0A921GCM6_9FIRM</name>
<accession>A0A921GCM6</accession>
<gene>
    <name evidence="1" type="ORF">K8V91_08905</name>
</gene>
<sequence>MINGKISHSIISTNCNKIRVEYCTDLKLQAISEKISEEQLIKINKWIFRYCRWFRIKDISSVLISNDQSSIENSIKWRFCNTKNDICVHKIIVLIINHLIKKQGGCLSSMQRNNRGYFWLTFS</sequence>